<organism evidence="2 3">
    <name type="scientific">Anoxynatronum buryatiense</name>
    <dbReference type="NCBI Taxonomy" id="489973"/>
    <lineage>
        <taxon>Bacteria</taxon>
        <taxon>Bacillati</taxon>
        <taxon>Bacillota</taxon>
        <taxon>Clostridia</taxon>
        <taxon>Eubacteriales</taxon>
        <taxon>Clostridiaceae</taxon>
        <taxon>Anoxynatronum</taxon>
    </lineage>
</organism>
<dbReference type="Pfam" id="PF01323">
    <property type="entry name" value="DSBA"/>
    <property type="match status" value="1"/>
</dbReference>
<dbReference type="PANTHER" id="PTHR13887">
    <property type="entry name" value="GLUTATHIONE S-TRANSFERASE KAPPA"/>
    <property type="match status" value="1"/>
</dbReference>
<evidence type="ECO:0000313" key="3">
    <source>
        <dbReference type="Proteomes" id="UP001158066"/>
    </source>
</evidence>
<reference evidence="2" key="1">
    <citation type="submission" date="2017-05" db="EMBL/GenBank/DDBJ databases">
        <authorList>
            <person name="Varghese N."/>
            <person name="Submissions S."/>
        </authorList>
    </citation>
    <scope>NUCLEOTIDE SEQUENCE</scope>
    <source>
        <strain evidence="2">Su22</strain>
    </source>
</reference>
<accession>A0AA45WZ64</accession>
<protein>
    <submittedName>
        <fullName evidence="2">Predicted dithiol-disulfide isomerase, DsbA family</fullName>
    </submittedName>
</protein>
<comment type="caution">
    <text evidence="2">The sequence shown here is derived from an EMBL/GenBank/DDBJ whole genome shotgun (WGS) entry which is preliminary data.</text>
</comment>
<dbReference type="PANTHER" id="PTHR13887:SF41">
    <property type="entry name" value="THIOREDOXIN SUPERFAMILY PROTEIN"/>
    <property type="match status" value="1"/>
</dbReference>
<dbReference type="InterPro" id="IPR001853">
    <property type="entry name" value="DSBA-like_thioredoxin_dom"/>
</dbReference>
<dbReference type="AlphaFoldDB" id="A0AA45WZ64"/>
<keyword evidence="2" id="KW-0413">Isomerase</keyword>
<dbReference type="GO" id="GO:0016853">
    <property type="term" value="F:isomerase activity"/>
    <property type="evidence" value="ECO:0007669"/>
    <property type="project" value="UniProtKB-KW"/>
</dbReference>
<keyword evidence="3" id="KW-1185">Reference proteome</keyword>
<dbReference type="Proteomes" id="UP001158066">
    <property type="component" value="Unassembled WGS sequence"/>
</dbReference>
<evidence type="ECO:0000313" key="2">
    <source>
        <dbReference type="EMBL" id="SMP72175.1"/>
    </source>
</evidence>
<dbReference type="Gene3D" id="3.40.30.10">
    <property type="entry name" value="Glutaredoxin"/>
    <property type="match status" value="1"/>
</dbReference>
<dbReference type="GO" id="GO:0016491">
    <property type="term" value="F:oxidoreductase activity"/>
    <property type="evidence" value="ECO:0007669"/>
    <property type="project" value="InterPro"/>
</dbReference>
<dbReference type="InterPro" id="IPR036249">
    <property type="entry name" value="Thioredoxin-like_sf"/>
</dbReference>
<name>A0AA45WZ64_9CLOT</name>
<evidence type="ECO:0000259" key="1">
    <source>
        <dbReference type="Pfam" id="PF01323"/>
    </source>
</evidence>
<sequence length="175" mass="19845">MEQHYPLDVTWVPFELHPATPEEGILLTDRFGAEDFNMRLEELKSRGARWNLTYHGLERMANSRIALLAELYATHQQCGEAFRTAVSHAYFEEGLNIGRQEVLLRIGEKAGLDRQQLETYLQRAGNDLLLPAQQLAKQWSVSAVPTFVVANEHKIVGSDQDQALRTAIEKAMKAQ</sequence>
<dbReference type="EMBL" id="FXUF01000026">
    <property type="protein sequence ID" value="SMP72175.1"/>
    <property type="molecule type" value="Genomic_DNA"/>
</dbReference>
<dbReference type="SUPFAM" id="SSF52833">
    <property type="entry name" value="Thioredoxin-like"/>
    <property type="match status" value="1"/>
</dbReference>
<proteinExistence type="predicted"/>
<feature type="domain" description="DSBA-like thioredoxin" evidence="1">
    <location>
        <begin position="6"/>
        <end position="168"/>
    </location>
</feature>
<gene>
    <name evidence="2" type="ORF">SAMN06296020_12617</name>
</gene>